<dbReference type="SUPFAM" id="SSF57850">
    <property type="entry name" value="RING/U-box"/>
    <property type="match status" value="1"/>
</dbReference>
<proteinExistence type="predicted"/>
<organism evidence="6 7">
    <name type="scientific">Oikopleura dioica</name>
    <name type="common">Tunicate</name>
    <dbReference type="NCBI Taxonomy" id="34765"/>
    <lineage>
        <taxon>Eukaryota</taxon>
        <taxon>Metazoa</taxon>
        <taxon>Chordata</taxon>
        <taxon>Tunicata</taxon>
        <taxon>Appendicularia</taxon>
        <taxon>Copelata</taxon>
        <taxon>Oikopleuridae</taxon>
        <taxon>Oikopleura</taxon>
    </lineage>
</organism>
<evidence type="ECO:0000313" key="7">
    <source>
        <dbReference type="Proteomes" id="UP001158576"/>
    </source>
</evidence>
<evidence type="ECO:0000256" key="2">
    <source>
        <dbReference type="ARBA" id="ARBA00022771"/>
    </source>
</evidence>
<evidence type="ECO:0000313" key="6">
    <source>
        <dbReference type="EMBL" id="CAG5108158.1"/>
    </source>
</evidence>
<protein>
    <submittedName>
        <fullName evidence="6">Oidioi.mRNA.OKI2018_I69.chr1.g3661.t1.cds</fullName>
    </submittedName>
</protein>
<sequence length="117" mass="13156">MPAILPYVDPDPGSQAKKAVEDAEKHVEWAKKDRESMEATLKIAFGSALRQMGVSEPKEDEGPACNVCLEGYNKEDRHECTLHCGHRSCHKCLTGLPEKLCPICRKEFTNEQIIKLF</sequence>
<dbReference type="InterPro" id="IPR001841">
    <property type="entry name" value="Znf_RING"/>
</dbReference>
<reference evidence="6 7" key="1">
    <citation type="submission" date="2021-04" db="EMBL/GenBank/DDBJ databases">
        <authorList>
            <person name="Bliznina A."/>
        </authorList>
    </citation>
    <scope>NUCLEOTIDE SEQUENCE [LARGE SCALE GENOMIC DNA]</scope>
</reference>
<evidence type="ECO:0000259" key="5">
    <source>
        <dbReference type="PROSITE" id="PS50089"/>
    </source>
</evidence>
<keyword evidence="2 4" id="KW-0863">Zinc-finger</keyword>
<accession>A0ABN7T1E0</accession>
<name>A0ABN7T1E0_OIKDI</name>
<keyword evidence="3" id="KW-0862">Zinc</keyword>
<dbReference type="Pfam" id="PF14634">
    <property type="entry name" value="zf-RING_5"/>
    <property type="match status" value="1"/>
</dbReference>
<evidence type="ECO:0000256" key="3">
    <source>
        <dbReference type="ARBA" id="ARBA00022833"/>
    </source>
</evidence>
<evidence type="ECO:0000256" key="4">
    <source>
        <dbReference type="PROSITE-ProRule" id="PRU00175"/>
    </source>
</evidence>
<dbReference type="InterPro" id="IPR013083">
    <property type="entry name" value="Znf_RING/FYVE/PHD"/>
</dbReference>
<dbReference type="Proteomes" id="UP001158576">
    <property type="component" value="Chromosome 1"/>
</dbReference>
<keyword evidence="7" id="KW-1185">Reference proteome</keyword>
<dbReference type="EMBL" id="OU015566">
    <property type="protein sequence ID" value="CAG5108158.1"/>
    <property type="molecule type" value="Genomic_DNA"/>
</dbReference>
<evidence type="ECO:0000256" key="1">
    <source>
        <dbReference type="ARBA" id="ARBA00022723"/>
    </source>
</evidence>
<keyword evidence="1" id="KW-0479">Metal-binding</keyword>
<dbReference type="Gene3D" id="3.30.40.10">
    <property type="entry name" value="Zinc/RING finger domain, C3HC4 (zinc finger)"/>
    <property type="match status" value="1"/>
</dbReference>
<dbReference type="PROSITE" id="PS50089">
    <property type="entry name" value="ZF_RING_2"/>
    <property type="match status" value="1"/>
</dbReference>
<feature type="domain" description="RING-type" evidence="5">
    <location>
        <begin position="65"/>
        <end position="105"/>
    </location>
</feature>
<gene>
    <name evidence="6" type="ORF">OKIOD_LOCUS12426</name>
</gene>